<evidence type="ECO:0000313" key="2">
    <source>
        <dbReference type="EMBL" id="RAM02862.1"/>
    </source>
</evidence>
<reference evidence="2 3" key="1">
    <citation type="submission" date="2018-06" db="EMBL/GenBank/DDBJ databases">
        <title>Complete Genome Sequence of Desulfobacter hydrogenophilus (DSM3380).</title>
        <authorList>
            <person name="Marietou A."/>
            <person name="Schreiber L."/>
            <person name="Marshall I."/>
            <person name="Jorgensen B."/>
        </authorList>
    </citation>
    <scope>NUCLEOTIDE SEQUENCE [LARGE SCALE GENOMIC DNA]</scope>
    <source>
        <strain evidence="2 3">DSM 3380</strain>
    </source>
</reference>
<dbReference type="EMBL" id="QLNI01000010">
    <property type="protein sequence ID" value="RAM02862.1"/>
    <property type="molecule type" value="Genomic_DNA"/>
</dbReference>
<keyword evidence="1" id="KW-1133">Transmembrane helix</keyword>
<protein>
    <submittedName>
        <fullName evidence="2">Uncharacterized protein</fullName>
    </submittedName>
</protein>
<proteinExistence type="predicted"/>
<feature type="transmembrane region" description="Helical" evidence="1">
    <location>
        <begin position="20"/>
        <end position="37"/>
    </location>
</feature>
<keyword evidence="1" id="KW-0812">Transmembrane</keyword>
<evidence type="ECO:0000313" key="3">
    <source>
        <dbReference type="Proteomes" id="UP000248798"/>
    </source>
</evidence>
<sequence>MPGNWHSYRGTVFSLFKNMVYPLFSPLTQVGVSIIYGKKKISLNILALYKDGLRRRAIARCLEKAPDIFAF</sequence>
<gene>
    <name evidence="2" type="ORF">DO021_06485</name>
</gene>
<keyword evidence="1" id="KW-0472">Membrane</keyword>
<name>A0A328FHA7_9BACT</name>
<comment type="caution">
    <text evidence="2">The sequence shown here is derived from an EMBL/GenBank/DDBJ whole genome shotgun (WGS) entry which is preliminary data.</text>
</comment>
<evidence type="ECO:0000256" key="1">
    <source>
        <dbReference type="SAM" id="Phobius"/>
    </source>
</evidence>
<accession>A0A328FHA7</accession>
<dbReference type="AlphaFoldDB" id="A0A328FHA7"/>
<dbReference type="Proteomes" id="UP000248798">
    <property type="component" value="Unassembled WGS sequence"/>
</dbReference>
<organism evidence="2 3">
    <name type="scientific">Desulfobacter hydrogenophilus</name>
    <dbReference type="NCBI Taxonomy" id="2291"/>
    <lineage>
        <taxon>Bacteria</taxon>
        <taxon>Pseudomonadati</taxon>
        <taxon>Thermodesulfobacteriota</taxon>
        <taxon>Desulfobacteria</taxon>
        <taxon>Desulfobacterales</taxon>
        <taxon>Desulfobacteraceae</taxon>
        <taxon>Desulfobacter</taxon>
    </lineage>
</organism>